<keyword evidence="1" id="KW-1133">Transmembrane helix</keyword>
<feature type="transmembrane region" description="Helical" evidence="1">
    <location>
        <begin position="173"/>
        <end position="192"/>
    </location>
</feature>
<organism evidence="2 3">
    <name type="scientific">Ditylenchus dipsaci</name>
    <dbReference type="NCBI Taxonomy" id="166011"/>
    <lineage>
        <taxon>Eukaryota</taxon>
        <taxon>Metazoa</taxon>
        <taxon>Ecdysozoa</taxon>
        <taxon>Nematoda</taxon>
        <taxon>Chromadorea</taxon>
        <taxon>Rhabditida</taxon>
        <taxon>Tylenchina</taxon>
        <taxon>Tylenchomorpha</taxon>
        <taxon>Sphaerularioidea</taxon>
        <taxon>Anguinidae</taxon>
        <taxon>Anguininae</taxon>
        <taxon>Ditylenchus</taxon>
    </lineage>
</organism>
<accession>A0A915CY73</accession>
<evidence type="ECO:0000313" key="2">
    <source>
        <dbReference type="Proteomes" id="UP000887574"/>
    </source>
</evidence>
<feature type="transmembrane region" description="Helical" evidence="1">
    <location>
        <begin position="34"/>
        <end position="56"/>
    </location>
</feature>
<evidence type="ECO:0000256" key="1">
    <source>
        <dbReference type="SAM" id="Phobius"/>
    </source>
</evidence>
<feature type="transmembrane region" description="Helical" evidence="1">
    <location>
        <begin position="77"/>
        <end position="99"/>
    </location>
</feature>
<keyword evidence="1" id="KW-0812">Transmembrane</keyword>
<reference evidence="3" key="1">
    <citation type="submission" date="2022-11" db="UniProtKB">
        <authorList>
            <consortium name="WormBaseParasite"/>
        </authorList>
    </citation>
    <scope>IDENTIFICATION</scope>
</reference>
<proteinExistence type="predicted"/>
<protein>
    <submittedName>
        <fullName evidence="3">Uncharacterized protein</fullName>
    </submittedName>
</protein>
<evidence type="ECO:0000313" key="3">
    <source>
        <dbReference type="WBParaSite" id="jg13836"/>
    </source>
</evidence>
<dbReference type="AlphaFoldDB" id="A0A915CY73"/>
<name>A0A915CY73_9BILA</name>
<sequence>MAISVVSVALVIKHLLWSKFKKQNLPQIHPNFTILLSNGLLLYFFHALFMLLVGASMQIKHYAHPECPFAMITWECLIFRVPVFSVIAGFTLLHFLFFLERCLATIYLKHYASHSAKFGIIACFIIRDRRVFDYNLLKSYQIAENEAATNTLAARYLFATAKLAVYVSAIETIHLLICLNILSTLASASYLMGSIRLNTSVKITSAREQADVYFNQFACQLSAENLTRKTYLINK</sequence>
<dbReference type="WBParaSite" id="jg13836">
    <property type="protein sequence ID" value="jg13836"/>
    <property type="gene ID" value="jg13836"/>
</dbReference>
<keyword evidence="2" id="KW-1185">Reference proteome</keyword>
<dbReference type="Proteomes" id="UP000887574">
    <property type="component" value="Unplaced"/>
</dbReference>
<keyword evidence="1" id="KW-0472">Membrane</keyword>